<comment type="caution">
    <text evidence="1">The sequence shown here is derived from an EMBL/GenBank/DDBJ whole genome shotgun (WGS) entry which is preliminary data.</text>
</comment>
<gene>
    <name evidence="1" type="ORF">FHS30_000954</name>
</gene>
<name>A0A839UQF7_9GAMM</name>
<dbReference type="RefSeq" id="WP_221197133.1">
    <property type="nucleotide sequence ID" value="NZ_JACHXZ010000001.1"/>
</dbReference>
<keyword evidence="2" id="KW-1185">Reference proteome</keyword>
<organism evidence="1 2">
    <name type="scientific">Simiduia aestuariiviva</name>
    <dbReference type="NCBI Taxonomy" id="1510459"/>
    <lineage>
        <taxon>Bacteria</taxon>
        <taxon>Pseudomonadati</taxon>
        <taxon>Pseudomonadota</taxon>
        <taxon>Gammaproteobacteria</taxon>
        <taxon>Cellvibrionales</taxon>
        <taxon>Cellvibrionaceae</taxon>
        <taxon>Simiduia</taxon>
    </lineage>
</organism>
<protein>
    <submittedName>
        <fullName evidence="1">Uncharacterized protein</fullName>
    </submittedName>
</protein>
<evidence type="ECO:0000313" key="2">
    <source>
        <dbReference type="Proteomes" id="UP000559987"/>
    </source>
</evidence>
<accession>A0A839UQF7</accession>
<dbReference type="Proteomes" id="UP000559987">
    <property type="component" value="Unassembled WGS sequence"/>
</dbReference>
<dbReference type="AlphaFoldDB" id="A0A839UQF7"/>
<sequence>MQQATFHMTLADYFRDRLHDLVDEIPERPQTDTLWYLGSMMARLGDSRELFSYDDGRLNIRPLALLYQDARDTQAHWERCQLLRQLGDLALFLGALFPENFSRRGIGKDYLIGMGTNAYDYLADHANDNRHIFSELAATFARLLELVARACNREGTLNAEDLLAMYQRFCQTKDPHLGRQLQAVGLCLPETEVLQ</sequence>
<evidence type="ECO:0000313" key="1">
    <source>
        <dbReference type="EMBL" id="MBB3167778.1"/>
    </source>
</evidence>
<proteinExistence type="predicted"/>
<dbReference type="EMBL" id="JACHXZ010000001">
    <property type="protein sequence ID" value="MBB3167778.1"/>
    <property type="molecule type" value="Genomic_DNA"/>
</dbReference>
<reference evidence="1 2" key="1">
    <citation type="submission" date="2020-08" db="EMBL/GenBank/DDBJ databases">
        <title>Genomic Encyclopedia of Type Strains, Phase III (KMG-III): the genomes of soil and plant-associated and newly described type strains.</title>
        <authorList>
            <person name="Whitman W."/>
        </authorList>
    </citation>
    <scope>NUCLEOTIDE SEQUENCE [LARGE SCALE GENOMIC DNA]</scope>
    <source>
        <strain evidence="1 2">CECT 8571</strain>
    </source>
</reference>